<proteinExistence type="predicted"/>
<keyword evidence="2" id="KW-1185">Reference proteome</keyword>
<evidence type="ECO:0000313" key="1">
    <source>
        <dbReference type="EMBL" id="CAC5399190.1"/>
    </source>
</evidence>
<organism evidence="1 2">
    <name type="scientific">Mytilus coruscus</name>
    <name type="common">Sea mussel</name>
    <dbReference type="NCBI Taxonomy" id="42192"/>
    <lineage>
        <taxon>Eukaryota</taxon>
        <taxon>Metazoa</taxon>
        <taxon>Spiralia</taxon>
        <taxon>Lophotrochozoa</taxon>
        <taxon>Mollusca</taxon>
        <taxon>Bivalvia</taxon>
        <taxon>Autobranchia</taxon>
        <taxon>Pteriomorphia</taxon>
        <taxon>Mytilida</taxon>
        <taxon>Mytiloidea</taxon>
        <taxon>Mytilidae</taxon>
        <taxon>Mytilinae</taxon>
        <taxon>Mytilus</taxon>
    </lineage>
</organism>
<gene>
    <name evidence="1" type="ORF">MCOR_33473</name>
</gene>
<dbReference type="EMBL" id="CACVKT020005973">
    <property type="protein sequence ID" value="CAC5399190.1"/>
    <property type="molecule type" value="Genomic_DNA"/>
</dbReference>
<accession>A0A6J8CWB6</accession>
<reference evidence="1 2" key="1">
    <citation type="submission" date="2020-06" db="EMBL/GenBank/DDBJ databases">
        <authorList>
            <person name="Li R."/>
            <person name="Bekaert M."/>
        </authorList>
    </citation>
    <scope>NUCLEOTIDE SEQUENCE [LARGE SCALE GENOMIC DNA]</scope>
    <source>
        <strain evidence="2">wild</strain>
    </source>
</reference>
<protein>
    <submittedName>
        <fullName evidence="1">Uncharacterized protein</fullName>
    </submittedName>
</protein>
<dbReference type="OrthoDB" id="5983328at2759"/>
<dbReference type="AlphaFoldDB" id="A0A6J8CWB6"/>
<dbReference type="Proteomes" id="UP000507470">
    <property type="component" value="Unassembled WGS sequence"/>
</dbReference>
<name>A0A6J8CWB6_MYTCO</name>
<sequence>MEKNRAVKAMKRALPTTPKKRVAVMATYLDNKQSPTVQSLEKLKFVVTPEEKTDIQLGNAVLNDLKEIVDQAKFSRSDSARTALSVIVASTSGKNITKERKKTLLSRKLGLPLKRISKGKRVRTQIFTSEKSCWTYIERKTRKDAITDDVKKIAYNFWTDPNTSRPSGNKNDTKRIRIGPKQFLKHPIYIYLINLKLKCSMTFV</sequence>
<evidence type="ECO:0000313" key="2">
    <source>
        <dbReference type="Proteomes" id="UP000507470"/>
    </source>
</evidence>